<evidence type="ECO:0000313" key="4">
    <source>
        <dbReference type="Proteomes" id="UP000076858"/>
    </source>
</evidence>
<accession>A0A164MRN0</accession>
<evidence type="ECO:0000259" key="2">
    <source>
        <dbReference type="Pfam" id="PF14529"/>
    </source>
</evidence>
<gene>
    <name evidence="3" type="ORF">APZ42_031556</name>
</gene>
<organism evidence="3 4">
    <name type="scientific">Daphnia magna</name>
    <dbReference type="NCBI Taxonomy" id="35525"/>
    <lineage>
        <taxon>Eukaryota</taxon>
        <taxon>Metazoa</taxon>
        <taxon>Ecdysozoa</taxon>
        <taxon>Arthropoda</taxon>
        <taxon>Crustacea</taxon>
        <taxon>Branchiopoda</taxon>
        <taxon>Diplostraca</taxon>
        <taxon>Cladocera</taxon>
        <taxon>Anomopoda</taxon>
        <taxon>Daphniidae</taxon>
        <taxon>Daphnia</taxon>
    </lineage>
</organism>
<dbReference type="EMBL" id="LRGB01002969">
    <property type="protein sequence ID" value="KZS05294.1"/>
    <property type="molecule type" value="Genomic_DNA"/>
</dbReference>
<name>A0A164MRN0_9CRUS</name>
<dbReference type="Pfam" id="PF14529">
    <property type="entry name" value="Exo_endo_phos_2"/>
    <property type="match status" value="1"/>
</dbReference>
<feature type="compositionally biased region" description="Polar residues" evidence="1">
    <location>
        <begin position="192"/>
        <end position="211"/>
    </location>
</feature>
<reference evidence="3 4" key="1">
    <citation type="submission" date="2016-03" db="EMBL/GenBank/DDBJ databases">
        <title>EvidentialGene: Evidence-directed Construction of Genes on Genomes.</title>
        <authorList>
            <person name="Gilbert D.G."/>
            <person name="Choi J.-H."/>
            <person name="Mockaitis K."/>
            <person name="Colbourne J."/>
            <person name="Pfrender M."/>
        </authorList>
    </citation>
    <scope>NUCLEOTIDE SEQUENCE [LARGE SCALE GENOMIC DNA]</scope>
    <source>
        <strain evidence="3 4">Xinb3</strain>
        <tissue evidence="3">Complete organism</tissue>
    </source>
</reference>
<dbReference type="Gene3D" id="3.60.10.10">
    <property type="entry name" value="Endonuclease/exonuclease/phosphatase"/>
    <property type="match status" value="1"/>
</dbReference>
<protein>
    <recommendedName>
        <fullName evidence="2">Endonuclease/exonuclease/phosphatase domain-containing protein</fullName>
    </recommendedName>
</protein>
<dbReference type="GO" id="GO:0003824">
    <property type="term" value="F:catalytic activity"/>
    <property type="evidence" value="ECO:0007669"/>
    <property type="project" value="InterPro"/>
</dbReference>
<feature type="region of interest" description="Disordered" evidence="1">
    <location>
        <begin position="192"/>
        <end position="216"/>
    </location>
</feature>
<sequence length="381" mass="43349">MVRLTLDIPYIEEICRIVRQQHENTNSTPALLLIEGVDINHQWNANGLKGHKRDVFLQMLATLNSLVVVLSETHWNDVDVTYMTRKLSSYNLVHQNRPDEITVFSTYCPQGNAYDSDLIARLFHQNSGPTIIARDFNAHHSHYTSAHRENRGRRAISGFLNEAPEWILTSAFLTKSYPDLFGAVTKSPSLSVYQTPTPNHRPNQSGSSETPNEMPGTKNFTGFYLSQTLIESKTPPELTMCLLGAKYSNFNAWMNIAMADNFSPSEKNVKTANNFVERFTAHALHSLVTHNPVETALVSLIKDAINYTRNPLNEPIPLDELNVALKVPKWNTMSGDSIYNQMPRHLNLPNRKFLLNLFNLLFNNRFCADDWKLKNILPLLK</sequence>
<evidence type="ECO:0000313" key="3">
    <source>
        <dbReference type="EMBL" id="KZS05294.1"/>
    </source>
</evidence>
<comment type="caution">
    <text evidence="3">The sequence shown here is derived from an EMBL/GenBank/DDBJ whole genome shotgun (WGS) entry which is preliminary data.</text>
</comment>
<keyword evidence="4" id="KW-1185">Reference proteome</keyword>
<dbReference type="SUPFAM" id="SSF56219">
    <property type="entry name" value="DNase I-like"/>
    <property type="match status" value="1"/>
</dbReference>
<dbReference type="InterPro" id="IPR005135">
    <property type="entry name" value="Endo/exonuclease/phosphatase"/>
</dbReference>
<dbReference type="InterPro" id="IPR036691">
    <property type="entry name" value="Endo/exonu/phosph_ase_sf"/>
</dbReference>
<dbReference type="Proteomes" id="UP000076858">
    <property type="component" value="Unassembled WGS sequence"/>
</dbReference>
<feature type="domain" description="Endonuclease/exonuclease/phosphatase" evidence="2">
    <location>
        <begin position="101"/>
        <end position="162"/>
    </location>
</feature>
<evidence type="ECO:0000256" key="1">
    <source>
        <dbReference type="SAM" id="MobiDB-lite"/>
    </source>
</evidence>
<proteinExistence type="predicted"/>
<dbReference type="AlphaFoldDB" id="A0A164MRN0"/>